<protein>
    <submittedName>
        <fullName evidence="1">YkgJ family cysteine cluster protein</fullName>
    </submittedName>
</protein>
<evidence type="ECO:0000313" key="2">
    <source>
        <dbReference type="Proteomes" id="UP001172083"/>
    </source>
</evidence>
<dbReference type="InterPro" id="IPR005358">
    <property type="entry name" value="Puta_zinc/iron-chelating_dom"/>
</dbReference>
<proteinExistence type="predicted"/>
<dbReference type="PANTHER" id="PTHR35866:SF1">
    <property type="entry name" value="YKGJ FAMILY CYSTEINE CLUSTER PROTEIN"/>
    <property type="match status" value="1"/>
</dbReference>
<evidence type="ECO:0000313" key="1">
    <source>
        <dbReference type="EMBL" id="MDN5210691.1"/>
    </source>
</evidence>
<comment type="caution">
    <text evidence="1">The sequence shown here is derived from an EMBL/GenBank/DDBJ whole genome shotgun (WGS) entry which is preliminary data.</text>
</comment>
<organism evidence="1 2">
    <name type="scientific">Agaribacillus aureus</name>
    <dbReference type="NCBI Taxonomy" id="3051825"/>
    <lineage>
        <taxon>Bacteria</taxon>
        <taxon>Pseudomonadati</taxon>
        <taxon>Bacteroidota</taxon>
        <taxon>Cytophagia</taxon>
        <taxon>Cytophagales</taxon>
        <taxon>Splendidivirgaceae</taxon>
        <taxon>Agaribacillus</taxon>
    </lineage>
</organism>
<dbReference type="Pfam" id="PF03692">
    <property type="entry name" value="CxxCxxCC"/>
    <property type="match status" value="1"/>
</dbReference>
<reference evidence="1" key="1">
    <citation type="submission" date="2023-06" db="EMBL/GenBank/DDBJ databases">
        <title>Genomic of Agaribacillus aureum.</title>
        <authorList>
            <person name="Wang G."/>
        </authorList>
    </citation>
    <scope>NUCLEOTIDE SEQUENCE</scope>
    <source>
        <strain evidence="1">BMA12</strain>
    </source>
</reference>
<sequence length="163" mass="18905">MADLDKFRRDAEKAFPTNKAFIKSLKRKKKGDLDKVFQQTHVEVFQQTDCLDCANCCKTTSPIFYLPDIERIARALKIKPATFIEEYLRVDEDQDYVLKGAPCPFLGVDNKCLVYENRPRACREYPHTDRKRVYQILNLTLKNTLVCPATLEIVKRIRSLSTA</sequence>
<dbReference type="Proteomes" id="UP001172083">
    <property type="component" value="Unassembled WGS sequence"/>
</dbReference>
<dbReference type="PANTHER" id="PTHR35866">
    <property type="entry name" value="PUTATIVE-RELATED"/>
    <property type="match status" value="1"/>
</dbReference>
<dbReference type="RefSeq" id="WP_346756033.1">
    <property type="nucleotide sequence ID" value="NZ_JAUJEB010000001.1"/>
</dbReference>
<dbReference type="EMBL" id="JAUJEB010000001">
    <property type="protein sequence ID" value="MDN5210691.1"/>
    <property type="molecule type" value="Genomic_DNA"/>
</dbReference>
<accession>A0ABT8L089</accession>
<keyword evidence="2" id="KW-1185">Reference proteome</keyword>
<name>A0ABT8L089_9BACT</name>
<gene>
    <name evidence="1" type="ORF">QQ020_01490</name>
</gene>